<proteinExistence type="predicted"/>
<protein>
    <submittedName>
        <fullName evidence="1">Uncharacterized protein</fullName>
    </submittedName>
</protein>
<sequence>MPVMPPAANPCLAPGRTPNVHSPVPVMRMVSAAPASAMQRITETSQPAEANVQAR</sequence>
<organism evidence="1 2">
    <name type="scientific">Aquisphaera giovannonii</name>
    <dbReference type="NCBI Taxonomy" id="406548"/>
    <lineage>
        <taxon>Bacteria</taxon>
        <taxon>Pseudomonadati</taxon>
        <taxon>Planctomycetota</taxon>
        <taxon>Planctomycetia</taxon>
        <taxon>Isosphaerales</taxon>
        <taxon>Isosphaeraceae</taxon>
        <taxon>Aquisphaera</taxon>
    </lineage>
</organism>
<gene>
    <name evidence="1" type="ORF">OJF2_22340</name>
</gene>
<keyword evidence="2" id="KW-1185">Reference proteome</keyword>
<dbReference type="EMBL" id="CP042997">
    <property type="protein sequence ID" value="QEH33728.1"/>
    <property type="molecule type" value="Genomic_DNA"/>
</dbReference>
<dbReference type="KEGG" id="agv:OJF2_22340"/>
<reference evidence="1 2" key="1">
    <citation type="submission" date="2019-08" db="EMBL/GenBank/DDBJ databases">
        <title>Deep-cultivation of Planctomycetes and their phenomic and genomic characterization uncovers novel biology.</title>
        <authorList>
            <person name="Wiegand S."/>
            <person name="Jogler M."/>
            <person name="Boedeker C."/>
            <person name="Pinto D."/>
            <person name="Vollmers J."/>
            <person name="Rivas-Marin E."/>
            <person name="Kohn T."/>
            <person name="Peeters S.H."/>
            <person name="Heuer A."/>
            <person name="Rast P."/>
            <person name="Oberbeckmann S."/>
            <person name="Bunk B."/>
            <person name="Jeske O."/>
            <person name="Meyerdierks A."/>
            <person name="Storesund J.E."/>
            <person name="Kallscheuer N."/>
            <person name="Luecker S."/>
            <person name="Lage O.M."/>
            <person name="Pohl T."/>
            <person name="Merkel B.J."/>
            <person name="Hornburger P."/>
            <person name="Mueller R.-W."/>
            <person name="Bruemmer F."/>
            <person name="Labrenz M."/>
            <person name="Spormann A.M."/>
            <person name="Op den Camp H."/>
            <person name="Overmann J."/>
            <person name="Amann R."/>
            <person name="Jetten M.S.M."/>
            <person name="Mascher T."/>
            <person name="Medema M.H."/>
            <person name="Devos D.P."/>
            <person name="Kaster A.-K."/>
            <person name="Ovreas L."/>
            <person name="Rohde M."/>
            <person name="Galperin M.Y."/>
            <person name="Jogler C."/>
        </authorList>
    </citation>
    <scope>NUCLEOTIDE SEQUENCE [LARGE SCALE GENOMIC DNA]</scope>
    <source>
        <strain evidence="1 2">OJF2</strain>
    </source>
</reference>
<dbReference type="Proteomes" id="UP000324233">
    <property type="component" value="Chromosome"/>
</dbReference>
<name>A0A5B9VZK6_9BACT</name>
<evidence type="ECO:0000313" key="1">
    <source>
        <dbReference type="EMBL" id="QEH33728.1"/>
    </source>
</evidence>
<dbReference type="AlphaFoldDB" id="A0A5B9VZK6"/>
<evidence type="ECO:0000313" key="2">
    <source>
        <dbReference type="Proteomes" id="UP000324233"/>
    </source>
</evidence>
<accession>A0A5B9VZK6</accession>